<dbReference type="EMBL" id="QNUK01000021">
    <property type="protein sequence ID" value="KAF5907562.1"/>
    <property type="molecule type" value="Genomic_DNA"/>
</dbReference>
<gene>
    <name evidence="1" type="ORF">DAT39_002673</name>
</gene>
<organism evidence="1 2">
    <name type="scientific">Clarias magur</name>
    <name type="common">Asian catfish</name>
    <name type="synonym">Macropteronotus magur</name>
    <dbReference type="NCBI Taxonomy" id="1594786"/>
    <lineage>
        <taxon>Eukaryota</taxon>
        <taxon>Metazoa</taxon>
        <taxon>Chordata</taxon>
        <taxon>Craniata</taxon>
        <taxon>Vertebrata</taxon>
        <taxon>Euteleostomi</taxon>
        <taxon>Actinopterygii</taxon>
        <taxon>Neopterygii</taxon>
        <taxon>Teleostei</taxon>
        <taxon>Ostariophysi</taxon>
        <taxon>Siluriformes</taxon>
        <taxon>Clariidae</taxon>
        <taxon>Clarias</taxon>
    </lineage>
</organism>
<evidence type="ECO:0000313" key="1">
    <source>
        <dbReference type="EMBL" id="KAF5907562.1"/>
    </source>
</evidence>
<protein>
    <submittedName>
        <fullName evidence="1">Uncharacterized protein</fullName>
    </submittedName>
</protein>
<accession>A0A8J4X7R7</accession>
<keyword evidence="2" id="KW-1185">Reference proteome</keyword>
<feature type="non-terminal residue" evidence="1">
    <location>
        <position position="108"/>
    </location>
</feature>
<proteinExistence type="predicted"/>
<name>A0A8J4X7R7_CLAMG</name>
<feature type="non-terminal residue" evidence="1">
    <location>
        <position position="1"/>
    </location>
</feature>
<sequence length="108" mass="11455">QTKINIEVTGGGTHMGPILMGNDVQGQFTCRNNYTGPPPGEEAAPVVPRQQNDGTVNIRNEGSLSVQPILKGNTFGGNVDVEQNINLQGQINNAGRGEGEINNEGRDE</sequence>
<reference evidence="1" key="1">
    <citation type="submission" date="2020-07" db="EMBL/GenBank/DDBJ databases">
        <title>Clarias magur genome sequencing, assembly and annotation.</title>
        <authorList>
            <person name="Kushwaha B."/>
            <person name="Kumar R."/>
            <person name="Das P."/>
            <person name="Joshi C.G."/>
            <person name="Kumar D."/>
            <person name="Nagpure N.S."/>
            <person name="Pandey M."/>
            <person name="Agarwal S."/>
            <person name="Srivastava S."/>
            <person name="Singh M."/>
            <person name="Sahoo L."/>
            <person name="Jayasankar P."/>
            <person name="Meher P.K."/>
            <person name="Koringa P.G."/>
            <person name="Iquebal M.A."/>
            <person name="Das S.P."/>
            <person name="Bit A."/>
            <person name="Patnaik S."/>
            <person name="Patel N."/>
            <person name="Shah T.M."/>
            <person name="Hinsu A."/>
            <person name="Jena J.K."/>
        </authorList>
    </citation>
    <scope>NUCLEOTIDE SEQUENCE</scope>
    <source>
        <strain evidence="1">CIFAMagur01</strain>
        <tissue evidence="1">Testis</tissue>
    </source>
</reference>
<comment type="caution">
    <text evidence="1">The sequence shown here is derived from an EMBL/GenBank/DDBJ whole genome shotgun (WGS) entry which is preliminary data.</text>
</comment>
<dbReference type="Proteomes" id="UP000727407">
    <property type="component" value="Unassembled WGS sequence"/>
</dbReference>
<evidence type="ECO:0000313" key="2">
    <source>
        <dbReference type="Proteomes" id="UP000727407"/>
    </source>
</evidence>
<dbReference type="AlphaFoldDB" id="A0A8J4X7R7"/>